<organism evidence="3 4">
    <name type="scientific">Aplysia californica</name>
    <name type="common">California sea hare</name>
    <dbReference type="NCBI Taxonomy" id="6500"/>
    <lineage>
        <taxon>Eukaryota</taxon>
        <taxon>Metazoa</taxon>
        <taxon>Spiralia</taxon>
        <taxon>Lophotrochozoa</taxon>
        <taxon>Mollusca</taxon>
        <taxon>Gastropoda</taxon>
        <taxon>Heterobranchia</taxon>
        <taxon>Euthyneura</taxon>
        <taxon>Tectipleura</taxon>
        <taxon>Aplysiida</taxon>
        <taxon>Aplysioidea</taxon>
        <taxon>Aplysiidae</taxon>
        <taxon>Aplysia</taxon>
    </lineage>
</organism>
<dbReference type="InterPro" id="IPR036872">
    <property type="entry name" value="CH_dom_sf"/>
</dbReference>
<feature type="compositionally biased region" description="Basic and acidic residues" evidence="1">
    <location>
        <begin position="1102"/>
        <end position="1114"/>
    </location>
</feature>
<dbReference type="Proteomes" id="UP000694888">
    <property type="component" value="Unplaced"/>
</dbReference>
<dbReference type="Gene3D" id="3.40.50.300">
    <property type="entry name" value="P-loop containing nucleotide triphosphate hydrolases"/>
    <property type="match status" value="1"/>
</dbReference>
<dbReference type="PANTHER" id="PTHR14919">
    <property type="entry name" value="KPL2-RELATED"/>
    <property type="match status" value="1"/>
</dbReference>
<keyword evidence="4" id="KW-0282">Flagellum</keyword>
<dbReference type="InterPro" id="IPR011992">
    <property type="entry name" value="EF-hand-dom_pair"/>
</dbReference>
<dbReference type="InterPro" id="IPR052634">
    <property type="entry name" value="Sperm_flagellar-bone_growth"/>
</dbReference>
<proteinExistence type="predicted"/>
<dbReference type="SUPFAM" id="SSF52540">
    <property type="entry name" value="P-loop containing nucleoside triphosphate hydrolases"/>
    <property type="match status" value="1"/>
</dbReference>
<gene>
    <name evidence="4" type="primary">LOC101845005</name>
</gene>
<dbReference type="Gene3D" id="1.10.238.10">
    <property type="entry name" value="EF-hand"/>
    <property type="match status" value="1"/>
</dbReference>
<dbReference type="RefSeq" id="XP_005100476.1">
    <property type="nucleotide sequence ID" value="XM_005100419.3"/>
</dbReference>
<feature type="compositionally biased region" description="Basic residues" evidence="1">
    <location>
        <begin position="1376"/>
        <end position="1385"/>
    </location>
</feature>
<feature type="region of interest" description="Disordered" evidence="1">
    <location>
        <begin position="1080"/>
        <end position="1158"/>
    </location>
</feature>
<dbReference type="InterPro" id="IPR027417">
    <property type="entry name" value="P-loop_NTPase"/>
</dbReference>
<feature type="compositionally biased region" description="Basic and acidic residues" evidence="1">
    <location>
        <begin position="1044"/>
        <end position="1056"/>
    </location>
</feature>
<feature type="compositionally biased region" description="Basic and acidic residues" evidence="1">
    <location>
        <begin position="960"/>
        <end position="969"/>
    </location>
</feature>
<dbReference type="PROSITE" id="PS50021">
    <property type="entry name" value="CH"/>
    <property type="match status" value="1"/>
</dbReference>
<evidence type="ECO:0000256" key="1">
    <source>
        <dbReference type="SAM" id="MobiDB-lite"/>
    </source>
</evidence>
<feature type="region of interest" description="Disordered" evidence="1">
    <location>
        <begin position="610"/>
        <end position="733"/>
    </location>
</feature>
<dbReference type="Pfam" id="PF00406">
    <property type="entry name" value="ADK"/>
    <property type="match status" value="1"/>
</dbReference>
<feature type="region of interest" description="Disordered" evidence="1">
    <location>
        <begin position="792"/>
        <end position="830"/>
    </location>
</feature>
<feature type="domain" description="Calponin-homology (CH)" evidence="2">
    <location>
        <begin position="1"/>
        <end position="105"/>
    </location>
</feature>
<feature type="compositionally biased region" description="Basic residues" evidence="1">
    <location>
        <begin position="1092"/>
        <end position="1101"/>
    </location>
</feature>
<feature type="region of interest" description="Disordered" evidence="1">
    <location>
        <begin position="1346"/>
        <end position="1484"/>
    </location>
</feature>
<feature type="compositionally biased region" description="Basic and acidic residues" evidence="1">
    <location>
        <begin position="1521"/>
        <end position="1536"/>
    </location>
</feature>
<evidence type="ECO:0000313" key="4">
    <source>
        <dbReference type="RefSeq" id="XP_005100476.1"/>
    </source>
</evidence>
<evidence type="ECO:0000313" key="3">
    <source>
        <dbReference type="Proteomes" id="UP000694888"/>
    </source>
</evidence>
<feature type="compositionally biased region" description="Low complexity" evidence="1">
    <location>
        <begin position="1394"/>
        <end position="1403"/>
    </location>
</feature>
<dbReference type="InterPro" id="IPR054517">
    <property type="entry name" value="SPEF2_D5"/>
</dbReference>
<feature type="compositionally biased region" description="Pro residues" evidence="1">
    <location>
        <begin position="817"/>
        <end position="828"/>
    </location>
</feature>
<dbReference type="GeneID" id="101845005"/>
<dbReference type="InterPro" id="IPR010441">
    <property type="entry name" value="CH_2"/>
</dbReference>
<dbReference type="Pfam" id="PF06294">
    <property type="entry name" value="CH_2"/>
    <property type="match status" value="1"/>
</dbReference>
<reference evidence="4" key="1">
    <citation type="submission" date="2025-08" db="UniProtKB">
        <authorList>
            <consortium name="RefSeq"/>
        </authorList>
    </citation>
    <scope>IDENTIFICATION</scope>
</reference>
<keyword evidence="4" id="KW-0969">Cilium</keyword>
<dbReference type="Gene3D" id="1.10.418.10">
    <property type="entry name" value="Calponin-like domain"/>
    <property type="match status" value="1"/>
</dbReference>
<keyword evidence="4" id="KW-0966">Cell projection</keyword>
<dbReference type="Pfam" id="PF24082">
    <property type="entry name" value="SPEF2_C"/>
    <property type="match status" value="1"/>
</dbReference>
<dbReference type="SUPFAM" id="SSF47473">
    <property type="entry name" value="EF-hand"/>
    <property type="match status" value="1"/>
</dbReference>
<feature type="region of interest" description="Disordered" evidence="1">
    <location>
        <begin position="1510"/>
        <end position="1588"/>
    </location>
</feature>
<protein>
    <submittedName>
        <fullName evidence="4">Sperm flagellar protein 2 isoform X1</fullName>
    </submittedName>
</protein>
<feature type="compositionally biased region" description="Basic residues" evidence="1">
    <location>
        <begin position="1537"/>
        <end position="1549"/>
    </location>
</feature>
<dbReference type="PANTHER" id="PTHR14919:SF0">
    <property type="entry name" value="SPERM FLAGELLAR PROTEIN 2"/>
    <property type="match status" value="1"/>
</dbReference>
<feature type="compositionally biased region" description="Low complexity" evidence="1">
    <location>
        <begin position="1428"/>
        <end position="1438"/>
    </location>
</feature>
<evidence type="ECO:0000259" key="2">
    <source>
        <dbReference type="PROSITE" id="PS50021"/>
    </source>
</evidence>
<name>A0ABM0JSG6_APLCA</name>
<sequence>MTDILCKWLNDELRISMQIDQASFAKEFASGYLIGEVLHKYQLQDDFDQFSQSKTADSKLNNFTRLEPMLHLLGIPFDTNLARDIMTEKHGTATRLLYQMYIALNNKKKANLTGVAMETLRPAAPAKLGLKESEIYKEENTQDKRLKHATPRQTDLNLQALVGRFHQHQIRMEQTAFKERFEDAERLYQQRQNDRNALIDRSRRLREKQSELVAKINAASVHIPKPPPNHTLKAIQARNESRRKRESELTVKEIHNFEEKMKMILPPSDEGDEVDIQYIMTRDEDRGEPIHMLRTAPNDEYIGKIRKRLQEDAAAREEREKRRRKVLGDQMLAHEAQEEARREEMMVNRLMRQSQQERRIAVQLLQARHEKEVIRQNRIFREKQYQDRRLKDFEDALDLEAEMAALHKIEYAEQIKADQYLHDKIAAQRAEERYKRHYDMCAEMVSSVVDFSCKVAEYRELTNNLLPAKLMREWKLLFTSGQPLYEKVEQEVSELTPEQVLEEDRQQLLDEGDFMEYKNMNGEWQAPEASEIEGPPRNNPVVGHIVQRLFNIVHPPTPPPPPPEFAPFPVRACVLGKVFSGKTSCVKRLAEEHRLEVLVPEQLVHEAVEAHKAGELETQDETTQVDFGDDDADDTLSGQEAAPPADESVVEEQPSVADAISEVVSQSGDTAPGEVAATPATEPVTVEKSGSQAGTEPPGTAGSTKRELSTDLTKSSTGFRRSKANAGPQPTARAKLGSKALKFLKKGRPVDDQIVVDVIIEAIRRVPEGTGWILDGYPQNYNQAKMLEKSLSGYDGNARETAKREPKIKRKSSLVPDPRPPPPPPDPPSGIDVVVLFDIRDELCLKRAAGRVEQIQAEKTFHEEFNPPPEGSATGVGNTEKVQPVKDQAYDQEQIQTRITGFLDQWSKLEKWFQRFGTLKTVDASLEKDSVYFETEKILEDTLCKIQKKDQEEVAAATAEAEKIEEKEAPGAPPELPPEPPKEEAAPGGPDVRTSRPSSKAGSRAGAEGETESENEKSGSGSAETGENKSNEISGTSEQESGLTEEKSDLGCETEKPNLLNGPVEFNVNITVDLSKALVSDGDDAGSAKSGGSKKSKSPKGKKSDTGSAKDKKGSRGSSPKSAGKKGSKKSKTPEPEPEPEPEEPSGPPPPKPGDEEWEFVDLDVDDELAKVLVLHWEETEKTYVNNCKTVFRNLRGERENIYRYFFQIRKDFLQYLRRPDSKQEFIEQWQKTYNEVPDDMRDDEETRAELHQQIDDLKEKLWSICDERKEQAENERETILNDGWLDDHLGVLSNHYLTVMQAEVDRLQDTVRLLKDYYRGMDGQVPDALNPDYERLPLIELPVERPETPEGAGSEGAQSPVDDSRSDRSASARSKSPKGGRRSKSPKERAKSPKGSKSSRAASGKKKKGGKETPQPEVPKSSEGIGRRIVIPLVPRRPMSPDADAKTGATPSKDKKDKKGAKKGGTEEVPGAESPAPPQDLDEKLIFDGFTFAINAISQMVSELKIQAEMQAREAEEEAEKLKQQELEKEKEKNKGVKGGKGGKKGKSRSPSPKKGGKGKDSETSGTPPPAPSEVSEEEQQKKSAKERAREEFYFSIQEEEQASKVRLDLIRQLACAVLQDLKSKGEDAFKDMNDWLGARFLKEMESIDQMAEVTRNAVENREKIKYTITLDQDNFVLDEDLKVLKTPSPAPPPPPTEVALSDQFTVAQLRSLYEQFRATAPTGIISSKAFVEMFENLVLVTQGMESLPDMWMQLTPSQIQELANTLSSETDYVDWRRLFVSLCSPIPIPTQQQLLDSLQRFKEMDQIGSGTVTREQWQRMSLWFSPEDTLTGGFDRLAELQKALFEIFADHTKPISALFYESFLMYFSAAPNYHEGFLRALSVTGGQHIPRLGKPSLTSLATQLGERVPSIVDSIIQEGTDFKDDEKTHSEPPMSEEVIPSSADDALVSVEALFKVLHHGEITKGDSHRFSVMADPEDQTSTDRLTAVFKELNDDDTTSPIPYKILIDHPLIQDVVVACKHFKALDIKSLLAGSSADIAEVTSLKTMD</sequence>
<feature type="compositionally biased region" description="Polar residues" evidence="1">
    <location>
        <begin position="1031"/>
        <end position="1042"/>
    </location>
</feature>
<keyword evidence="3" id="KW-1185">Reference proteome</keyword>
<feature type="compositionally biased region" description="Polar residues" evidence="1">
    <location>
        <begin position="710"/>
        <end position="719"/>
    </location>
</feature>
<feature type="region of interest" description="Disordered" evidence="1">
    <location>
        <begin position="950"/>
        <end position="1064"/>
    </location>
</feature>
<dbReference type="Pfam" id="PF22946">
    <property type="entry name" value="SPEF2_D5"/>
    <property type="match status" value="1"/>
</dbReference>
<dbReference type="InterPro" id="IPR001715">
    <property type="entry name" value="CH_dom"/>
</dbReference>
<dbReference type="InterPro" id="IPR056199">
    <property type="entry name" value="SPEF2_C"/>
</dbReference>
<accession>A0ABM0JSG6</accession>